<dbReference type="SUPFAM" id="SSF90123">
    <property type="entry name" value="ABC transporter transmembrane region"/>
    <property type="match status" value="1"/>
</dbReference>
<feature type="transmembrane region" description="Helical" evidence="8">
    <location>
        <begin position="65"/>
        <end position="83"/>
    </location>
</feature>
<feature type="transmembrane region" description="Helical" evidence="8">
    <location>
        <begin position="266"/>
        <end position="291"/>
    </location>
</feature>
<feature type="region of interest" description="Disordered" evidence="7">
    <location>
        <begin position="555"/>
        <end position="581"/>
    </location>
</feature>
<evidence type="ECO:0000256" key="3">
    <source>
        <dbReference type="ARBA" id="ARBA00022741"/>
    </source>
</evidence>
<evidence type="ECO:0000256" key="2">
    <source>
        <dbReference type="ARBA" id="ARBA00022692"/>
    </source>
</evidence>
<keyword evidence="3" id="KW-0547">Nucleotide-binding</keyword>
<dbReference type="Pfam" id="PF00005">
    <property type="entry name" value="ABC_tran"/>
    <property type="match status" value="1"/>
</dbReference>
<feature type="transmembrane region" description="Helical" evidence="8">
    <location>
        <begin position="32"/>
        <end position="53"/>
    </location>
</feature>
<name>A0ABS1V4T2_9PROT</name>
<evidence type="ECO:0000256" key="6">
    <source>
        <dbReference type="ARBA" id="ARBA00023136"/>
    </source>
</evidence>
<dbReference type="RefSeq" id="WP_202826420.1">
    <property type="nucleotide sequence ID" value="NZ_JAEUXJ010000005.1"/>
</dbReference>
<evidence type="ECO:0000259" key="10">
    <source>
        <dbReference type="PROSITE" id="PS50929"/>
    </source>
</evidence>
<comment type="caution">
    <text evidence="11">The sequence shown here is derived from an EMBL/GenBank/DDBJ whole genome shotgun (WGS) entry which is preliminary data.</text>
</comment>
<evidence type="ECO:0000256" key="5">
    <source>
        <dbReference type="ARBA" id="ARBA00022989"/>
    </source>
</evidence>
<dbReference type="Proteomes" id="UP000606490">
    <property type="component" value="Unassembled WGS sequence"/>
</dbReference>
<feature type="transmembrane region" description="Helical" evidence="8">
    <location>
        <begin position="164"/>
        <end position="182"/>
    </location>
</feature>
<feature type="transmembrane region" description="Helical" evidence="8">
    <location>
        <begin position="138"/>
        <end position="158"/>
    </location>
</feature>
<evidence type="ECO:0000256" key="8">
    <source>
        <dbReference type="SAM" id="Phobius"/>
    </source>
</evidence>
<dbReference type="PANTHER" id="PTHR24221:SF248">
    <property type="entry name" value="ABC TRANSPORTER TRANSMEMBRANE REGION"/>
    <property type="match status" value="1"/>
</dbReference>
<keyword evidence="6 8" id="KW-0472">Membrane</keyword>
<dbReference type="EMBL" id="JAEUXJ010000005">
    <property type="protein sequence ID" value="MBL6456705.1"/>
    <property type="molecule type" value="Genomic_DNA"/>
</dbReference>
<evidence type="ECO:0000313" key="12">
    <source>
        <dbReference type="Proteomes" id="UP000606490"/>
    </source>
</evidence>
<protein>
    <submittedName>
        <fullName evidence="11">ATP-binding cassette domain-containing protein</fullName>
    </submittedName>
</protein>
<keyword evidence="12" id="KW-1185">Reference proteome</keyword>
<dbReference type="PROSITE" id="PS50929">
    <property type="entry name" value="ABC_TM1F"/>
    <property type="match status" value="1"/>
</dbReference>
<dbReference type="InterPro" id="IPR039421">
    <property type="entry name" value="Type_1_exporter"/>
</dbReference>
<dbReference type="InterPro" id="IPR027417">
    <property type="entry name" value="P-loop_NTPase"/>
</dbReference>
<reference evidence="11 12" key="1">
    <citation type="submission" date="2021-01" db="EMBL/GenBank/DDBJ databases">
        <title>Belnapia mucosa sp. nov. and Belnapia arida sp. nov., isolated from the Tabernas Desert (Almeria, Spain).</title>
        <authorList>
            <person name="Molina-Menor E."/>
            <person name="Vidal-Verdu A."/>
            <person name="Calonge A."/>
            <person name="Satari L."/>
            <person name="Pereto Magraner J."/>
            <person name="Porcar Miralles M."/>
        </authorList>
    </citation>
    <scope>NUCLEOTIDE SEQUENCE [LARGE SCALE GENOMIC DNA]</scope>
    <source>
        <strain evidence="11 12">T6</strain>
    </source>
</reference>
<organism evidence="11 12">
    <name type="scientific">Belnapia mucosa</name>
    <dbReference type="NCBI Taxonomy" id="2804532"/>
    <lineage>
        <taxon>Bacteria</taxon>
        <taxon>Pseudomonadati</taxon>
        <taxon>Pseudomonadota</taxon>
        <taxon>Alphaproteobacteria</taxon>
        <taxon>Acetobacterales</taxon>
        <taxon>Roseomonadaceae</taxon>
        <taxon>Belnapia</taxon>
    </lineage>
</organism>
<keyword evidence="4 11" id="KW-0067">ATP-binding</keyword>
<dbReference type="GO" id="GO:0005524">
    <property type="term" value="F:ATP binding"/>
    <property type="evidence" value="ECO:0007669"/>
    <property type="project" value="UniProtKB-KW"/>
</dbReference>
<dbReference type="InterPro" id="IPR003439">
    <property type="entry name" value="ABC_transporter-like_ATP-bd"/>
</dbReference>
<keyword evidence="5 8" id="KW-1133">Transmembrane helix</keyword>
<sequence>MAQAPTDGSPNALLREAIEEVKKTAFTMLRSLAVLLVLSILLGYAILFAFRSLSRSIPYTHSHDSLISGVAIWLILLVTAVIIEQFKGIIIRQLSSYVTRRMSVPAVLALAQRAGRPESTAGAALTDLETVRSSLNEFTVRALIGIATVPFMLAFVPFIHWVCLLLAVFFCSLAGLLSMALARATRKEGALASDGVSQAYGLAADAMRSGEAILAMGILPRLAQSWIGISTQAAGDAWRARLLAARLRLALDIVLEAFRGSIMFTLVFLTFAGANVAGMFAVATFLVFRLIQPFGTIGIVMQNLGEARAAWNRLNSILSDTPLPPEGIAFPCPQGRLVVEHMSFTFRGPQPVLLRNIDLTLEPGTVLAVVGASGSGKSTLLRVLLGLHRPAMGGVYLDGHSTSQWDRRDFARHVGFLPQQPLLSRGTVAEVIARLDEPDMALVVEAARRAGAHEIIVGLPFGYATTVSGNYQLSMGQRHRIAIARALYGRPKLLLLDELAGSLDKEGEAQIAALLHDLKREGVSVVFTTHRPGLIAAADRVMALRNGTLVPTGEDSLMLSGPGRRALPSKPPALTRKAEAA</sequence>
<dbReference type="PANTHER" id="PTHR24221">
    <property type="entry name" value="ATP-BINDING CASSETTE SUB-FAMILY B"/>
    <property type="match status" value="1"/>
</dbReference>
<dbReference type="Gene3D" id="1.20.1560.10">
    <property type="entry name" value="ABC transporter type 1, transmembrane domain"/>
    <property type="match status" value="1"/>
</dbReference>
<dbReference type="Gene3D" id="3.40.50.300">
    <property type="entry name" value="P-loop containing nucleotide triphosphate hydrolases"/>
    <property type="match status" value="1"/>
</dbReference>
<dbReference type="PROSITE" id="PS50893">
    <property type="entry name" value="ABC_TRANSPORTER_2"/>
    <property type="match status" value="1"/>
</dbReference>
<proteinExistence type="predicted"/>
<comment type="subcellular location">
    <subcellularLocation>
        <location evidence="1">Cell membrane</location>
        <topology evidence="1">Multi-pass membrane protein</topology>
    </subcellularLocation>
</comment>
<dbReference type="InterPro" id="IPR011527">
    <property type="entry name" value="ABC1_TM_dom"/>
</dbReference>
<keyword evidence="2 8" id="KW-0812">Transmembrane</keyword>
<evidence type="ECO:0000259" key="9">
    <source>
        <dbReference type="PROSITE" id="PS50893"/>
    </source>
</evidence>
<accession>A0ABS1V4T2</accession>
<evidence type="ECO:0000256" key="1">
    <source>
        <dbReference type="ARBA" id="ARBA00004651"/>
    </source>
</evidence>
<feature type="domain" description="ABC transmembrane type-1" evidence="10">
    <location>
        <begin position="32"/>
        <end position="306"/>
    </location>
</feature>
<evidence type="ECO:0000313" key="11">
    <source>
        <dbReference type="EMBL" id="MBL6456705.1"/>
    </source>
</evidence>
<dbReference type="SMART" id="SM00382">
    <property type="entry name" value="AAA"/>
    <property type="match status" value="1"/>
</dbReference>
<evidence type="ECO:0000256" key="7">
    <source>
        <dbReference type="SAM" id="MobiDB-lite"/>
    </source>
</evidence>
<dbReference type="InterPro" id="IPR003593">
    <property type="entry name" value="AAA+_ATPase"/>
</dbReference>
<dbReference type="SUPFAM" id="SSF52540">
    <property type="entry name" value="P-loop containing nucleoside triphosphate hydrolases"/>
    <property type="match status" value="1"/>
</dbReference>
<evidence type="ECO:0000256" key="4">
    <source>
        <dbReference type="ARBA" id="ARBA00022840"/>
    </source>
</evidence>
<dbReference type="InterPro" id="IPR036640">
    <property type="entry name" value="ABC1_TM_sf"/>
</dbReference>
<feature type="domain" description="ABC transporter" evidence="9">
    <location>
        <begin position="337"/>
        <end position="571"/>
    </location>
</feature>
<gene>
    <name evidence="11" type="ORF">JMJ55_15320</name>
</gene>